<keyword evidence="14 20" id="KW-0472">Membrane</keyword>
<keyword evidence="3" id="KW-1168">Fusion of virus membrane with host membrane</keyword>
<evidence type="ECO:0000256" key="4">
    <source>
        <dbReference type="ARBA" id="ARBA00022511"/>
    </source>
</evidence>
<dbReference type="Pfam" id="PF00523">
    <property type="entry name" value="Fusion_gly"/>
    <property type="match status" value="1"/>
</dbReference>
<keyword evidence="12 20" id="KW-1133">Transmembrane helix</keyword>
<evidence type="ECO:0000256" key="19">
    <source>
        <dbReference type="ARBA" id="ARBA00023296"/>
    </source>
</evidence>
<comment type="similarity">
    <text evidence="1 20">Belongs to the paramyxoviruses fusion glycoprotein family.</text>
</comment>
<comment type="subunit">
    <text evidence="20">Homotrimer of disulfide-linked F1-F2.</text>
</comment>
<comment type="subcellular location">
    <subcellularLocation>
        <location evidence="20">Virion membrane</location>
        <topology evidence="20">Single-pass type I membrane protein</topology>
    </subcellularLocation>
    <subcellularLocation>
        <location evidence="20">Host cell membrane</location>
        <topology evidence="20">Single-pass membrane protein</topology>
    </subcellularLocation>
</comment>
<evidence type="ECO:0000256" key="15">
    <source>
        <dbReference type="ARBA" id="ARBA00023139"/>
    </source>
</evidence>
<keyword evidence="6" id="KW-1162">Viral penetration into host cytoplasm</keyword>
<dbReference type="Gene3D" id="2.60.40.1690">
    <property type="entry name" value="Head and neck region of the ectodomain of NDV fusion glycoprotein"/>
    <property type="match status" value="1"/>
</dbReference>
<evidence type="ECO:0000256" key="3">
    <source>
        <dbReference type="ARBA" id="ARBA00022506"/>
    </source>
</evidence>
<keyword evidence="16" id="KW-1015">Disulfide bond</keyword>
<name>A0A4Y1PJ56_NCDV</name>
<evidence type="ECO:0000256" key="18">
    <source>
        <dbReference type="ARBA" id="ARBA00023288"/>
    </source>
</evidence>
<dbReference type="SUPFAM" id="SSF69922">
    <property type="entry name" value="Head and neck region of the ectodomain of NDV fusion glycoprotein"/>
    <property type="match status" value="1"/>
</dbReference>
<evidence type="ECO:0000256" key="2">
    <source>
        <dbReference type="ARBA" id="ARBA00016586"/>
    </source>
</evidence>
<keyword evidence="7 20" id="KW-0812">Transmembrane</keyword>
<keyword evidence="13 21" id="KW-0175">Coiled coil</keyword>
<evidence type="ECO:0000256" key="6">
    <source>
        <dbReference type="ARBA" id="ARBA00022595"/>
    </source>
</evidence>
<keyword evidence="4" id="KW-1032">Host cell membrane</keyword>
<evidence type="ECO:0000256" key="11">
    <source>
        <dbReference type="ARBA" id="ARBA00022879"/>
    </source>
</evidence>
<feature type="coiled-coil region" evidence="21">
    <location>
        <begin position="467"/>
        <end position="498"/>
    </location>
</feature>
<keyword evidence="10" id="KW-1043">Host membrane</keyword>
<feature type="transmembrane region" description="Helical" evidence="20">
    <location>
        <begin position="117"/>
        <end position="142"/>
    </location>
</feature>
<keyword evidence="19" id="KW-1160">Virus entry into host cell</keyword>
<accession>A0A4Y1PJ56</accession>
<protein>
    <recommendedName>
        <fullName evidence="2 20">Fusion glycoprotein F0</fullName>
    </recommendedName>
</protein>
<evidence type="ECO:0000313" key="22">
    <source>
        <dbReference type="EMBL" id="AYI57703.1"/>
    </source>
</evidence>
<dbReference type="Gene3D" id="1.10.287.2480">
    <property type="match status" value="1"/>
</dbReference>
<evidence type="ECO:0000256" key="16">
    <source>
        <dbReference type="ARBA" id="ARBA00023157"/>
    </source>
</evidence>
<evidence type="ECO:0000256" key="12">
    <source>
        <dbReference type="ARBA" id="ARBA00022989"/>
    </source>
</evidence>
<sequence>MGFRSSTRVSVPPMLIIRIALTLSCIRLTSSLDGRPLAAAGIVVTGDKAVNIYTSSQTGSIIVKLLPNMPKDKEVCAKAPLEAYNKTLTTLLTPLGDSIRRIQESVTSSGGRRQRRFIGAIIGGVALGVATAAQITAAAALIQANQNAANILRLKESIAATNEAVHEVTDGLSQLAVAVGKMQQFVNDQFNNTAQELDCVKVTQQIGVELNLYLTELTTVFGPQITSPALTQLTIQALYNLAGGNMDYLLTKLGVGNNQLSSLIGSGLITGSPILYDSQTQILGIQITLPSVGNLNNMRATYLETLSVSTTKGFASALVPKVVTQVGSVIEELDTSYCIETDLDLYCTRIVTFPMSPGIYSCLSGNTSACTYSKTEGALTTPYMALKGSVIANCKMTTCRCADPPGIISQNYGEAVSLIDRHSCNVLSLDGITLRLSGEFDATYQKNISILDSQVIVTGNLDISAELGNVNNSISNALNKLEESNNKLDRVNVKLTSTSALITYIVLTVISLVFGVLSLVLACYLMYKQKAQQKTLLWLGNNTLDQMRATTKI</sequence>
<dbReference type="Gene3D" id="2.40.490.10">
    <property type="entry name" value="Newcastle disease virus like domain"/>
    <property type="match status" value="1"/>
</dbReference>
<evidence type="ECO:0000256" key="14">
    <source>
        <dbReference type="ARBA" id="ARBA00023136"/>
    </source>
</evidence>
<evidence type="ECO:0000256" key="1">
    <source>
        <dbReference type="ARBA" id="ARBA00008211"/>
    </source>
</evidence>
<keyword evidence="8" id="KW-0732">Signal</keyword>
<evidence type="ECO:0000256" key="21">
    <source>
        <dbReference type="SAM" id="Coils"/>
    </source>
</evidence>
<keyword evidence="18" id="KW-0449">Lipoprotein</keyword>
<dbReference type="Gene3D" id="6.10.10.110">
    <property type="match status" value="1"/>
</dbReference>
<dbReference type="SUPFAM" id="SSF58069">
    <property type="entry name" value="Virus ectodomain"/>
    <property type="match status" value="1"/>
</dbReference>
<dbReference type="InterPro" id="IPR000776">
    <property type="entry name" value="Fusion_F0_Paramyxovir"/>
</dbReference>
<keyword evidence="11 20" id="KW-0261">Viral envelope protein</keyword>
<evidence type="ECO:0000256" key="17">
    <source>
        <dbReference type="ARBA" id="ARBA00023180"/>
    </source>
</evidence>
<evidence type="ECO:0000256" key="7">
    <source>
        <dbReference type="ARBA" id="ARBA00022692"/>
    </source>
</evidence>
<dbReference type="GO" id="GO:0046718">
    <property type="term" value="P:symbiont entry into host cell"/>
    <property type="evidence" value="ECO:0007669"/>
    <property type="project" value="UniProtKB-KW"/>
</dbReference>
<dbReference type="EMBL" id="MH092820">
    <property type="protein sequence ID" value="AYI57703.1"/>
    <property type="molecule type" value="Viral_cRNA"/>
</dbReference>
<evidence type="ECO:0000256" key="10">
    <source>
        <dbReference type="ARBA" id="ARBA00022870"/>
    </source>
</evidence>
<keyword evidence="5" id="KW-1169">Fusion of virus membrane with host cell membrane</keyword>
<dbReference type="GO" id="GO:0020002">
    <property type="term" value="C:host cell plasma membrane"/>
    <property type="evidence" value="ECO:0007669"/>
    <property type="project" value="UniProtKB-SubCell"/>
</dbReference>
<feature type="transmembrane region" description="Helical" evidence="20">
    <location>
        <begin position="501"/>
        <end position="527"/>
    </location>
</feature>
<proteinExistence type="inferred from homology"/>
<evidence type="ECO:0000256" key="20">
    <source>
        <dbReference type="RuleBase" id="RU003705"/>
    </source>
</evidence>
<dbReference type="GO" id="GO:0019064">
    <property type="term" value="P:fusion of virus membrane with host plasma membrane"/>
    <property type="evidence" value="ECO:0007669"/>
    <property type="project" value="UniProtKB-KW"/>
</dbReference>
<evidence type="ECO:0000256" key="13">
    <source>
        <dbReference type="ARBA" id="ARBA00023054"/>
    </source>
</evidence>
<evidence type="ECO:0000256" key="8">
    <source>
        <dbReference type="ARBA" id="ARBA00022729"/>
    </source>
</evidence>
<keyword evidence="9" id="KW-0946">Virion</keyword>
<keyword evidence="15" id="KW-0564">Palmitate</keyword>
<keyword evidence="17" id="KW-0325">Glycoprotein</keyword>
<dbReference type="GO" id="GO:0019031">
    <property type="term" value="C:viral envelope"/>
    <property type="evidence" value="ECO:0007669"/>
    <property type="project" value="UniProtKB-KW"/>
</dbReference>
<evidence type="ECO:0000256" key="9">
    <source>
        <dbReference type="ARBA" id="ARBA00022844"/>
    </source>
</evidence>
<dbReference type="GO" id="GO:0055036">
    <property type="term" value="C:virion membrane"/>
    <property type="evidence" value="ECO:0007669"/>
    <property type="project" value="UniProtKB-SubCell"/>
</dbReference>
<comment type="caution">
    <text evidence="20">Lacks conserved residue(s) required for the propagation of feature annotation.</text>
</comment>
<evidence type="ECO:0000256" key="5">
    <source>
        <dbReference type="ARBA" id="ARBA00022521"/>
    </source>
</evidence>
<organism evidence="22">
    <name type="scientific">Avian paramyxovirus 1</name>
    <name type="common">NDV</name>
    <name type="synonym">Avian orthoavulavirus 1</name>
    <dbReference type="NCBI Taxonomy" id="2560319"/>
    <lineage>
        <taxon>Viruses</taxon>
        <taxon>Riboviria</taxon>
        <taxon>Orthornavirae</taxon>
        <taxon>Negarnaviricota</taxon>
        <taxon>Haploviricotina</taxon>
        <taxon>Monjiviricetes</taxon>
        <taxon>Mononegavirales</taxon>
        <taxon>Paramyxoviridae</taxon>
        <taxon>Avulavirinae</taxon>
        <taxon>Orthoavulavirus</taxon>
        <taxon>Orthoavulavirus javaense</taxon>
    </lineage>
</organism>
<reference evidence="22" key="1">
    <citation type="submission" date="2018-03" db="EMBL/GenBank/DDBJ databases">
        <title>Molecular epidemiology and antigenic characterization of Newcastle disease virus circulating in poultry in Plateau state, Nigeria.</title>
        <authorList>
            <person name="Shittu I."/>
            <person name="Dimitrov K.M."/>
            <person name="Williams-Coplin D."/>
            <person name="Afonso C.L."/>
            <person name="Joannis T.M."/>
            <person name="Obaido G.N."/>
            <person name="Olaleye D.O."/>
        </authorList>
    </citation>
    <scope>NUCLEOTIDE SEQUENCE</scope>
    <source>
        <strain evidence="22">Duck/Nigeria/Vom_1980_N55/1980</strain>
    </source>
</reference>